<dbReference type="AlphaFoldDB" id="A0A369T626"/>
<evidence type="ECO:0000313" key="1">
    <source>
        <dbReference type="EMBL" id="RDD60718.1"/>
    </source>
</evidence>
<reference evidence="1 2" key="1">
    <citation type="submission" date="2018-07" db="EMBL/GenBank/DDBJ databases">
        <title>Venubactetium sediminum gen. nov., sp. nov., isolated from a marine solar saltern.</title>
        <authorList>
            <person name="Wang S."/>
        </authorList>
    </citation>
    <scope>NUCLEOTIDE SEQUENCE [LARGE SCALE GENOMIC DNA]</scope>
    <source>
        <strain evidence="1 2">WD2A32</strain>
    </source>
</reference>
<proteinExistence type="predicted"/>
<evidence type="ECO:0008006" key="3">
    <source>
        <dbReference type="Google" id="ProtNLM"/>
    </source>
</evidence>
<dbReference type="EMBL" id="QPMH01000021">
    <property type="protein sequence ID" value="RDD60718.1"/>
    <property type="molecule type" value="Genomic_DNA"/>
</dbReference>
<dbReference type="PROSITE" id="PS51318">
    <property type="entry name" value="TAT"/>
    <property type="match status" value="1"/>
</dbReference>
<sequence length="227" mass="25591">MFELNRRDLLAAGAAGVGLSMLPRLAAADGCVFPPEGSIGYRVLREGDEIGQHIATFKRRGDDLIAINDIEIVVKMLGIPVYRYEHRSEEVWKKGWLTAVESTTNKDGKKKSLRGERRDEAMRLVVNGEKNRSVSGYVVTTSLWHRDTPFEQGLMDIEDGEVKLIKGQLVARETVPVGNGEVEARHYSVTGEMARELWYDDRCRLVRVEFNTKKDGSRIILEPMAET</sequence>
<dbReference type="Pfam" id="PF19630">
    <property type="entry name" value="DUF6134"/>
    <property type="match status" value="1"/>
</dbReference>
<keyword evidence="2" id="KW-1185">Reference proteome</keyword>
<comment type="caution">
    <text evidence="1">The sequence shown here is derived from an EMBL/GenBank/DDBJ whole genome shotgun (WGS) entry which is preliminary data.</text>
</comment>
<organism evidence="1 2">
    <name type="scientific">Ferruginivarius sediminum</name>
    <dbReference type="NCBI Taxonomy" id="2661937"/>
    <lineage>
        <taxon>Bacteria</taxon>
        <taxon>Pseudomonadati</taxon>
        <taxon>Pseudomonadota</taxon>
        <taxon>Alphaproteobacteria</taxon>
        <taxon>Rhodospirillales</taxon>
        <taxon>Rhodospirillaceae</taxon>
        <taxon>Ferruginivarius</taxon>
    </lineage>
</organism>
<dbReference type="RefSeq" id="WP_114583381.1">
    <property type="nucleotide sequence ID" value="NZ_QPMH01000021.1"/>
</dbReference>
<evidence type="ECO:0000313" key="2">
    <source>
        <dbReference type="Proteomes" id="UP000253941"/>
    </source>
</evidence>
<dbReference type="InterPro" id="IPR006311">
    <property type="entry name" value="TAT_signal"/>
</dbReference>
<accession>A0A369T626</accession>
<protein>
    <recommendedName>
        <fullName evidence="3">DUF3108 domain-containing protein</fullName>
    </recommendedName>
</protein>
<dbReference type="InterPro" id="IPR045767">
    <property type="entry name" value="DUF6134"/>
</dbReference>
<dbReference type="Proteomes" id="UP000253941">
    <property type="component" value="Unassembled WGS sequence"/>
</dbReference>
<name>A0A369T626_9PROT</name>
<gene>
    <name evidence="1" type="ORF">DRB17_16795</name>
</gene>